<sequence>MKKLCNLCNQMCIQYAWDWLLQWDLFFWSEEKLPNI</sequence>
<accession>A0A7J8TI03</accession>
<comment type="caution">
    <text evidence="1">The sequence shown here is derived from an EMBL/GenBank/DDBJ whole genome shotgun (WGS) entry which is preliminary data.</text>
</comment>
<dbReference type="EMBL" id="JABFAC010249158">
    <property type="protein sequence ID" value="MBA0637790.1"/>
    <property type="molecule type" value="Genomic_DNA"/>
</dbReference>
<name>A0A7J8TI03_GOSDV</name>
<protein>
    <submittedName>
        <fullName evidence="1">Uncharacterized protein</fullName>
    </submittedName>
</protein>
<evidence type="ECO:0000313" key="1">
    <source>
        <dbReference type="EMBL" id="MBA0637790.1"/>
    </source>
</evidence>
<dbReference type="AlphaFoldDB" id="A0A7J8TI03"/>
<proteinExistence type="predicted"/>
<organism evidence="1 2">
    <name type="scientific">Gossypium davidsonii</name>
    <name type="common">Davidson's cotton</name>
    <name type="synonym">Gossypium klotzschianum subsp. davidsonii</name>
    <dbReference type="NCBI Taxonomy" id="34287"/>
    <lineage>
        <taxon>Eukaryota</taxon>
        <taxon>Viridiplantae</taxon>
        <taxon>Streptophyta</taxon>
        <taxon>Embryophyta</taxon>
        <taxon>Tracheophyta</taxon>
        <taxon>Spermatophyta</taxon>
        <taxon>Magnoliopsida</taxon>
        <taxon>eudicotyledons</taxon>
        <taxon>Gunneridae</taxon>
        <taxon>Pentapetalae</taxon>
        <taxon>rosids</taxon>
        <taxon>malvids</taxon>
        <taxon>Malvales</taxon>
        <taxon>Malvaceae</taxon>
        <taxon>Malvoideae</taxon>
        <taxon>Gossypium</taxon>
    </lineage>
</organism>
<keyword evidence="2" id="KW-1185">Reference proteome</keyword>
<evidence type="ECO:0000313" key="2">
    <source>
        <dbReference type="Proteomes" id="UP000593561"/>
    </source>
</evidence>
<reference evidence="1 2" key="1">
    <citation type="journal article" date="2019" name="Genome Biol. Evol.">
        <title>Insights into the evolution of the New World diploid cottons (Gossypium, subgenus Houzingenia) based on genome sequencing.</title>
        <authorList>
            <person name="Grover C.E."/>
            <person name="Arick M.A. 2nd"/>
            <person name="Thrash A."/>
            <person name="Conover J.L."/>
            <person name="Sanders W.S."/>
            <person name="Peterson D.G."/>
            <person name="Frelichowski J.E."/>
            <person name="Scheffler J.A."/>
            <person name="Scheffler B.E."/>
            <person name="Wendel J.F."/>
        </authorList>
    </citation>
    <scope>NUCLEOTIDE SEQUENCE [LARGE SCALE GENOMIC DNA]</scope>
    <source>
        <strain evidence="1">27</strain>
        <tissue evidence="1">Leaf</tissue>
    </source>
</reference>
<dbReference type="Proteomes" id="UP000593561">
    <property type="component" value="Unassembled WGS sequence"/>
</dbReference>
<gene>
    <name evidence="1" type="ORF">Godav_000030</name>
</gene>